<keyword evidence="1" id="KW-0472">Membrane</keyword>
<feature type="transmembrane region" description="Helical" evidence="1">
    <location>
        <begin position="187"/>
        <end position="208"/>
    </location>
</feature>
<evidence type="ECO:0000313" key="2">
    <source>
        <dbReference type="EMBL" id="OXA47961.1"/>
    </source>
</evidence>
<evidence type="ECO:0000313" key="3">
    <source>
        <dbReference type="Proteomes" id="UP000198287"/>
    </source>
</evidence>
<feature type="transmembrane region" description="Helical" evidence="1">
    <location>
        <begin position="144"/>
        <end position="166"/>
    </location>
</feature>
<keyword evidence="3" id="KW-1185">Reference proteome</keyword>
<feature type="transmembrane region" description="Helical" evidence="1">
    <location>
        <begin position="335"/>
        <end position="361"/>
    </location>
</feature>
<feature type="transmembrane region" description="Helical" evidence="1">
    <location>
        <begin position="76"/>
        <end position="101"/>
    </location>
</feature>
<comment type="caution">
    <text evidence="2">The sequence shown here is derived from an EMBL/GenBank/DDBJ whole genome shotgun (WGS) entry which is preliminary data.</text>
</comment>
<name>A0A226DTC0_FOLCA</name>
<keyword evidence="1" id="KW-1133">Transmembrane helix</keyword>
<gene>
    <name evidence="2" type="ORF">Fcan01_16943</name>
</gene>
<protein>
    <submittedName>
        <fullName evidence="2">Uncharacterized protein</fullName>
    </submittedName>
</protein>
<dbReference type="EMBL" id="LNIX01000012">
    <property type="protein sequence ID" value="OXA47961.1"/>
    <property type="molecule type" value="Genomic_DNA"/>
</dbReference>
<feature type="transmembrane region" description="Helical" evidence="1">
    <location>
        <begin position="244"/>
        <end position="265"/>
    </location>
</feature>
<organism evidence="2 3">
    <name type="scientific">Folsomia candida</name>
    <name type="common">Springtail</name>
    <dbReference type="NCBI Taxonomy" id="158441"/>
    <lineage>
        <taxon>Eukaryota</taxon>
        <taxon>Metazoa</taxon>
        <taxon>Ecdysozoa</taxon>
        <taxon>Arthropoda</taxon>
        <taxon>Hexapoda</taxon>
        <taxon>Collembola</taxon>
        <taxon>Entomobryomorpha</taxon>
        <taxon>Isotomoidea</taxon>
        <taxon>Isotomidae</taxon>
        <taxon>Proisotominae</taxon>
        <taxon>Folsomia</taxon>
    </lineage>
</organism>
<feature type="transmembrane region" description="Helical" evidence="1">
    <location>
        <begin position="285"/>
        <end position="305"/>
    </location>
</feature>
<accession>A0A226DTC0</accession>
<feature type="transmembrane region" description="Helical" evidence="1">
    <location>
        <begin position="214"/>
        <end position="232"/>
    </location>
</feature>
<evidence type="ECO:0000256" key="1">
    <source>
        <dbReference type="SAM" id="Phobius"/>
    </source>
</evidence>
<dbReference type="Proteomes" id="UP000198287">
    <property type="component" value="Unassembled WGS sequence"/>
</dbReference>
<reference evidence="2 3" key="1">
    <citation type="submission" date="2015-12" db="EMBL/GenBank/DDBJ databases">
        <title>The genome of Folsomia candida.</title>
        <authorList>
            <person name="Faddeeva A."/>
            <person name="Derks M.F."/>
            <person name="Anvar Y."/>
            <person name="Smit S."/>
            <person name="Van Straalen N."/>
            <person name="Roelofs D."/>
        </authorList>
    </citation>
    <scope>NUCLEOTIDE SEQUENCE [LARGE SCALE GENOMIC DNA]</scope>
    <source>
        <strain evidence="2 3">VU population</strain>
        <tissue evidence="2">Whole body</tissue>
    </source>
</reference>
<proteinExistence type="predicted"/>
<feature type="transmembrane region" description="Helical" evidence="1">
    <location>
        <begin position="505"/>
        <end position="530"/>
    </location>
</feature>
<feature type="transmembrane region" description="Helical" evidence="1">
    <location>
        <begin position="398"/>
        <end position="423"/>
    </location>
</feature>
<dbReference type="AlphaFoldDB" id="A0A226DTC0"/>
<feature type="transmembrane region" description="Helical" evidence="1">
    <location>
        <begin position="45"/>
        <end position="64"/>
    </location>
</feature>
<keyword evidence="1" id="KW-0812">Transmembrane</keyword>
<sequence length="595" mass="68576">MYSERLLLTSHIFDKVASLLGANPILFNYRTKTFYTTPYSRLTTRFNMILLIIQIIFGTFRLVTFGNLSKKSDHELFIFNVSYILVLAMFVPLICLVILTFNCQDEVDCLNQTLRYTISIREKWISLNEKEFFSSYPTGYFLEYFNYLVAVTVAGYTFFGCVGIYVTDILPLHWLSLIPVRLRSRGLFWAYLAFYGNEMMVASVSIGISLLIVSSYVAFAISAACGAYPLRFDHKSVRFYTTRISRWPCLGFTAVSLIQLVFSLVRNIQLGQSMVTKEEIYMFNVTYLIVLGHVIPLICTLLIILQPDDFVLVLNRVVGYALDVKRRYVSERKDFWFKYPTGLLLELFVLVVALGVVFYAFSQSVAVYLLKPLPSQWITLFTKKYFHWRLLFWPHLLFYTYFVIISSFAVGGMLSLGAAYLALIIPFNSTEFNPTRPSSSHITDSSFRSASQLPINYNAFVLLHRLCNDVLSPAIIPFQSLVLKFSIYCNWMLLAHWESLGFLRLVLACAELCMITLWSGFLEIAGTFHAKSVKNRQSWRHLAESERIFRKWRKAAKPLYFGHPGLHKIKKLSVLKFGKAIIRGTFRTLVTFKSI</sequence>